<dbReference type="InterPro" id="IPR050297">
    <property type="entry name" value="LipidA_mod_glycosyltrf_83"/>
</dbReference>
<evidence type="ECO:0000256" key="8">
    <source>
        <dbReference type="SAM" id="Phobius"/>
    </source>
</evidence>
<feature type="transmembrane region" description="Helical" evidence="8">
    <location>
        <begin position="138"/>
        <end position="157"/>
    </location>
</feature>
<feature type="transmembrane region" description="Helical" evidence="8">
    <location>
        <begin position="163"/>
        <end position="182"/>
    </location>
</feature>
<organism evidence="10 11">
    <name type="scientific">Sorangium cellulosum</name>
    <name type="common">Polyangium cellulosum</name>
    <dbReference type="NCBI Taxonomy" id="56"/>
    <lineage>
        <taxon>Bacteria</taxon>
        <taxon>Pseudomonadati</taxon>
        <taxon>Myxococcota</taxon>
        <taxon>Polyangia</taxon>
        <taxon>Polyangiales</taxon>
        <taxon>Polyangiaceae</taxon>
        <taxon>Sorangium</taxon>
    </lineage>
</organism>
<dbReference type="RefSeq" id="WP_104984551.1">
    <property type="nucleotide sequence ID" value="NZ_CP012673.1"/>
</dbReference>
<dbReference type="OrthoDB" id="5488213at2"/>
<feature type="transmembrane region" description="Helical" evidence="8">
    <location>
        <begin position="397"/>
        <end position="416"/>
    </location>
</feature>
<dbReference type="GO" id="GO:0005886">
    <property type="term" value="C:plasma membrane"/>
    <property type="evidence" value="ECO:0007669"/>
    <property type="project" value="UniProtKB-SubCell"/>
</dbReference>
<keyword evidence="4 10" id="KW-0808">Transferase</keyword>
<dbReference type="Pfam" id="PF13231">
    <property type="entry name" value="PMT_2"/>
    <property type="match status" value="1"/>
</dbReference>
<keyword evidence="6 8" id="KW-1133">Transmembrane helix</keyword>
<feature type="domain" description="Glycosyltransferase RgtA/B/C/D-like" evidence="9">
    <location>
        <begin position="93"/>
        <end position="224"/>
    </location>
</feature>
<accession>A0A2L0F4A9</accession>
<proteinExistence type="predicted"/>
<evidence type="ECO:0000313" key="11">
    <source>
        <dbReference type="Proteomes" id="UP000238348"/>
    </source>
</evidence>
<feature type="transmembrane region" description="Helical" evidence="8">
    <location>
        <begin position="298"/>
        <end position="326"/>
    </location>
</feature>
<feature type="transmembrane region" description="Helical" evidence="8">
    <location>
        <begin position="194"/>
        <end position="223"/>
    </location>
</feature>
<comment type="subcellular location">
    <subcellularLocation>
        <location evidence="1">Cell membrane</location>
        <topology evidence="1">Multi-pass membrane protein</topology>
    </subcellularLocation>
</comment>
<evidence type="ECO:0000256" key="4">
    <source>
        <dbReference type="ARBA" id="ARBA00022679"/>
    </source>
</evidence>
<evidence type="ECO:0000256" key="1">
    <source>
        <dbReference type="ARBA" id="ARBA00004651"/>
    </source>
</evidence>
<feature type="transmembrane region" description="Helical" evidence="8">
    <location>
        <begin position="26"/>
        <end position="44"/>
    </location>
</feature>
<evidence type="ECO:0000256" key="7">
    <source>
        <dbReference type="ARBA" id="ARBA00023136"/>
    </source>
</evidence>
<reference evidence="10 11" key="1">
    <citation type="submission" date="2015-09" db="EMBL/GenBank/DDBJ databases">
        <title>Sorangium comparison.</title>
        <authorList>
            <person name="Zaburannyi N."/>
            <person name="Bunk B."/>
            <person name="Overmann J."/>
            <person name="Mueller R."/>
        </authorList>
    </citation>
    <scope>NUCLEOTIDE SEQUENCE [LARGE SCALE GENOMIC DNA]</scope>
    <source>
        <strain evidence="10 11">So ce26</strain>
    </source>
</reference>
<feature type="transmembrane region" description="Helical" evidence="8">
    <location>
        <begin position="243"/>
        <end position="264"/>
    </location>
</feature>
<dbReference type="PANTHER" id="PTHR33908:SF11">
    <property type="entry name" value="MEMBRANE PROTEIN"/>
    <property type="match status" value="1"/>
</dbReference>
<gene>
    <name evidence="10" type="primary">rfaG</name>
    <name evidence="10" type="ORF">SOCE26_078470</name>
</gene>
<dbReference type="EMBL" id="CP012673">
    <property type="protein sequence ID" value="AUX46341.1"/>
    <property type="molecule type" value="Genomic_DNA"/>
</dbReference>
<keyword evidence="2" id="KW-1003">Cell membrane</keyword>
<name>A0A2L0F4A9_SORCE</name>
<evidence type="ECO:0000313" key="10">
    <source>
        <dbReference type="EMBL" id="AUX46341.1"/>
    </source>
</evidence>
<evidence type="ECO:0000256" key="5">
    <source>
        <dbReference type="ARBA" id="ARBA00022692"/>
    </source>
</evidence>
<keyword evidence="7 8" id="KW-0472">Membrane</keyword>
<feature type="transmembrane region" description="Helical" evidence="8">
    <location>
        <begin position="360"/>
        <end position="381"/>
    </location>
</feature>
<dbReference type="Proteomes" id="UP000238348">
    <property type="component" value="Chromosome"/>
</dbReference>
<evidence type="ECO:0000256" key="6">
    <source>
        <dbReference type="ARBA" id="ARBA00022989"/>
    </source>
</evidence>
<dbReference type="InterPro" id="IPR038731">
    <property type="entry name" value="RgtA/B/C-like"/>
</dbReference>
<keyword evidence="3" id="KW-0328">Glycosyltransferase</keyword>
<dbReference type="GO" id="GO:0016763">
    <property type="term" value="F:pentosyltransferase activity"/>
    <property type="evidence" value="ECO:0007669"/>
    <property type="project" value="TreeGrafter"/>
</dbReference>
<dbReference type="PANTHER" id="PTHR33908">
    <property type="entry name" value="MANNOSYLTRANSFERASE YKCB-RELATED"/>
    <property type="match status" value="1"/>
</dbReference>
<protein>
    <submittedName>
        <fullName evidence="10">Glycosyltransferase</fullName>
    </submittedName>
</protein>
<dbReference type="AlphaFoldDB" id="A0A2L0F4A9"/>
<keyword evidence="5 8" id="KW-0812">Transmembrane</keyword>
<sequence length="755" mass="81642">MLPPRPPPRPLDAHGLPAASRLERRAALAVAAVATAWFTLAAAWEMFGPLLAGHYASSASVGIIAENMLRWKILGPVWEYTAARPTPDMYYCHHPWGIFWTTAAFLEIFGRHDVICRLPAVLLSAATPPLLYAIGRSVYRPAAGAAAAAAFVVLPITLSFANFNALEVPVMAWTLLGLWGYVRLTQTSRRRYLAASVLGLALGMNADWPAFVLTGGLLAFVALRAWVLPRRAFGPGPTDGRTAALWWALTALAAALTVALYAFLFHRSGKLDDLLASYRFRSSGNVEPLRQVLASRRYWIELSFTPIAVAAGKLAAIVCAARLALLRREHDVLPLIYLATATVQYVVFRQGADIHIFWPHYFGAYFALAAAALVESGAALLERAAARRGLLAGPLPAAWPALAALGLWLVPLAAILRDGIPALRYARETGGRFNERGHLIHSDGAKTAFLRWLAPRLAAGARVEMHEGMKATWAQVWALGGRVVAPVRPAPRGEPPRGAYLADTRFMPDREQASLARRFDVTAVGPFWAIGAGLGAKPAATPERGIEAFSFREREPGPFAWYFISGTEPEREIVPDPFLTWELRTHFGQPAEPPGAAPETLNQKRIAHNIALAAGDSARAAALRAAIDAALTPLGVRFDDGTELVGTTFQDGARPLLTIVVRAGGPLPADVALVVRSRVVERAPLSTTMADPLVREVGLPTAIAPQRWRAGFLYADPVPIRKRPGTEVFWASLSGRAPKLTGRGGAQQVEVLRLR</sequence>
<evidence type="ECO:0000256" key="3">
    <source>
        <dbReference type="ARBA" id="ARBA00022676"/>
    </source>
</evidence>
<evidence type="ECO:0000256" key="2">
    <source>
        <dbReference type="ARBA" id="ARBA00022475"/>
    </source>
</evidence>
<evidence type="ECO:0000259" key="9">
    <source>
        <dbReference type="Pfam" id="PF13231"/>
    </source>
</evidence>
<dbReference type="GO" id="GO:0009103">
    <property type="term" value="P:lipopolysaccharide biosynthetic process"/>
    <property type="evidence" value="ECO:0007669"/>
    <property type="project" value="UniProtKB-ARBA"/>
</dbReference>